<dbReference type="InterPro" id="IPR050155">
    <property type="entry name" value="HAD-like_hydrolase_sf"/>
</dbReference>
<dbReference type="PANTHER" id="PTHR43434">
    <property type="entry name" value="PHOSPHOGLYCOLATE PHOSPHATASE"/>
    <property type="match status" value="1"/>
</dbReference>
<dbReference type="GO" id="GO:0008967">
    <property type="term" value="F:phosphoglycolate phosphatase activity"/>
    <property type="evidence" value="ECO:0007669"/>
    <property type="project" value="TreeGrafter"/>
</dbReference>
<comment type="caution">
    <text evidence="1">The sequence shown here is derived from an EMBL/GenBank/DDBJ whole genome shotgun (WGS) entry which is preliminary data.</text>
</comment>
<protein>
    <submittedName>
        <fullName evidence="1">HAD-IA family hydrolase</fullName>
    </submittedName>
</protein>
<reference evidence="1" key="1">
    <citation type="submission" date="2022-01" db="EMBL/GenBank/DDBJ databases">
        <title>Neisseria sp. ZJ104.</title>
        <authorList>
            <person name="Yang C."/>
        </authorList>
    </citation>
    <scope>NUCLEOTIDE SEQUENCE</scope>
    <source>
        <strain evidence="1">ZJ104</strain>
    </source>
</reference>
<proteinExistence type="predicted"/>
<dbReference type="InterPro" id="IPR006439">
    <property type="entry name" value="HAD-SF_hydro_IA"/>
</dbReference>
<dbReference type="RefSeq" id="WP_237092864.1">
    <property type="nucleotide sequence ID" value="NZ_JAKKDL010000006.1"/>
</dbReference>
<gene>
    <name evidence="1" type="ORF">L4H06_06945</name>
</gene>
<dbReference type="NCBIfam" id="TIGR01549">
    <property type="entry name" value="HAD-SF-IA-v1"/>
    <property type="match status" value="1"/>
</dbReference>
<dbReference type="InterPro" id="IPR036412">
    <property type="entry name" value="HAD-like_sf"/>
</dbReference>
<keyword evidence="1" id="KW-0378">Hydrolase</keyword>
<dbReference type="Pfam" id="PF13419">
    <property type="entry name" value="HAD_2"/>
    <property type="match status" value="1"/>
</dbReference>
<dbReference type="PANTHER" id="PTHR43434:SF24">
    <property type="entry name" value="HYDROLASE-RELATED"/>
    <property type="match status" value="1"/>
</dbReference>
<dbReference type="EMBL" id="JAKKDL010000006">
    <property type="protein sequence ID" value="MCF7529959.1"/>
    <property type="molecule type" value="Genomic_DNA"/>
</dbReference>
<organism evidence="1 2">
    <name type="scientific">Neisseria lisongii</name>
    <dbReference type="NCBI Taxonomy" id="2912188"/>
    <lineage>
        <taxon>Bacteria</taxon>
        <taxon>Pseudomonadati</taxon>
        <taxon>Pseudomonadota</taxon>
        <taxon>Betaproteobacteria</taxon>
        <taxon>Neisseriales</taxon>
        <taxon>Neisseriaceae</taxon>
        <taxon>Neisseria</taxon>
    </lineage>
</organism>
<dbReference type="SUPFAM" id="SSF56784">
    <property type="entry name" value="HAD-like"/>
    <property type="match status" value="1"/>
</dbReference>
<dbReference type="Gene3D" id="1.10.150.240">
    <property type="entry name" value="Putative phosphatase, domain 2"/>
    <property type="match status" value="1"/>
</dbReference>
<dbReference type="InterPro" id="IPR023198">
    <property type="entry name" value="PGP-like_dom2"/>
</dbReference>
<evidence type="ECO:0000313" key="1">
    <source>
        <dbReference type="EMBL" id="MCF7529959.1"/>
    </source>
</evidence>
<dbReference type="SFLD" id="SFLDG01135">
    <property type="entry name" value="C1.5.6:_HAD__Beta-PGM__Phospha"/>
    <property type="match status" value="1"/>
</dbReference>
<name>A0AAW5AN40_9NEIS</name>
<dbReference type="GO" id="GO:0006281">
    <property type="term" value="P:DNA repair"/>
    <property type="evidence" value="ECO:0007669"/>
    <property type="project" value="TreeGrafter"/>
</dbReference>
<dbReference type="SFLD" id="SFLDS00003">
    <property type="entry name" value="Haloacid_Dehalogenase"/>
    <property type="match status" value="1"/>
</dbReference>
<dbReference type="Gene3D" id="3.40.50.1000">
    <property type="entry name" value="HAD superfamily/HAD-like"/>
    <property type="match status" value="1"/>
</dbReference>
<dbReference type="SFLD" id="SFLDG01129">
    <property type="entry name" value="C1.5:_HAD__Beta-PGM__Phosphata"/>
    <property type="match status" value="1"/>
</dbReference>
<dbReference type="InterPro" id="IPR023214">
    <property type="entry name" value="HAD_sf"/>
</dbReference>
<dbReference type="GO" id="GO:0005829">
    <property type="term" value="C:cytosol"/>
    <property type="evidence" value="ECO:0007669"/>
    <property type="project" value="TreeGrafter"/>
</dbReference>
<accession>A0AAW5AN40</accession>
<dbReference type="AlphaFoldDB" id="A0AAW5AN40"/>
<dbReference type="Proteomes" id="UP001201397">
    <property type="component" value="Unassembled WGS sequence"/>
</dbReference>
<evidence type="ECO:0000313" key="2">
    <source>
        <dbReference type="Proteomes" id="UP001201397"/>
    </source>
</evidence>
<sequence>MQPKLIIFDWDGTLADTTSPIVRTFQHSFAECSQAVPDDEAVRSLIGYSLPEIIRRLLPEADTALQHRIAATYSTHYLNPNNHNMTLFDDALPCLNALKAQGYWLAVATGKGRSGLDNAIRQTQTAGFWLATTCAGEQPSKPAPDMVLHLCDQLGVMPSESIVIGDTTYDLEMAAHAKARAIGVTTGAHTAEQLRSCPHLAVLNRLAELPDFLATL</sequence>
<dbReference type="InterPro" id="IPR041492">
    <property type="entry name" value="HAD_2"/>
</dbReference>